<accession>A0A195FTE7</accession>
<feature type="compositionally biased region" description="Basic and acidic residues" evidence="1">
    <location>
        <begin position="62"/>
        <end position="71"/>
    </location>
</feature>
<dbReference type="EMBL" id="KQ981276">
    <property type="protein sequence ID" value="KYN43728.1"/>
    <property type="molecule type" value="Genomic_DNA"/>
</dbReference>
<keyword evidence="3" id="KW-1185">Reference proteome</keyword>
<organism evidence="2 3">
    <name type="scientific">Trachymyrmex septentrionalis</name>
    <dbReference type="NCBI Taxonomy" id="34720"/>
    <lineage>
        <taxon>Eukaryota</taxon>
        <taxon>Metazoa</taxon>
        <taxon>Ecdysozoa</taxon>
        <taxon>Arthropoda</taxon>
        <taxon>Hexapoda</taxon>
        <taxon>Insecta</taxon>
        <taxon>Pterygota</taxon>
        <taxon>Neoptera</taxon>
        <taxon>Endopterygota</taxon>
        <taxon>Hymenoptera</taxon>
        <taxon>Apocrita</taxon>
        <taxon>Aculeata</taxon>
        <taxon>Formicoidea</taxon>
        <taxon>Formicidae</taxon>
        <taxon>Myrmicinae</taxon>
        <taxon>Trachymyrmex</taxon>
    </lineage>
</organism>
<dbReference type="AlphaFoldDB" id="A0A195FTE7"/>
<proteinExistence type="predicted"/>
<name>A0A195FTE7_9HYME</name>
<gene>
    <name evidence="2" type="ORF">ALC56_01990</name>
</gene>
<dbReference type="Proteomes" id="UP000078541">
    <property type="component" value="Unassembled WGS sequence"/>
</dbReference>
<protein>
    <submittedName>
        <fullName evidence="2">Uncharacterized protein</fullName>
    </submittedName>
</protein>
<feature type="region of interest" description="Disordered" evidence="1">
    <location>
        <begin position="59"/>
        <end position="82"/>
    </location>
</feature>
<evidence type="ECO:0000313" key="2">
    <source>
        <dbReference type="EMBL" id="KYN43728.1"/>
    </source>
</evidence>
<sequence length="82" mass="8973">MWQIAEIPARRKPEERTTYIATVRRNDTTRGEMEGRGGRPEGLSLSLLVSGVDFISLVRTGGRKENEEAKGKTPSGEENGAA</sequence>
<evidence type="ECO:0000256" key="1">
    <source>
        <dbReference type="SAM" id="MobiDB-lite"/>
    </source>
</evidence>
<evidence type="ECO:0000313" key="3">
    <source>
        <dbReference type="Proteomes" id="UP000078541"/>
    </source>
</evidence>
<reference evidence="2 3" key="1">
    <citation type="submission" date="2016-03" db="EMBL/GenBank/DDBJ databases">
        <title>Trachymyrmex septentrionalis WGS genome.</title>
        <authorList>
            <person name="Nygaard S."/>
            <person name="Hu H."/>
            <person name="Boomsma J."/>
            <person name="Zhang G."/>
        </authorList>
    </citation>
    <scope>NUCLEOTIDE SEQUENCE [LARGE SCALE GENOMIC DNA]</scope>
    <source>
        <strain evidence="2">Tsep2-gDNA-1</strain>
        <tissue evidence="2">Whole body</tissue>
    </source>
</reference>